<dbReference type="HAMAP" id="MF_01343_B">
    <property type="entry name" value="Ribosomal_uS15_B"/>
    <property type="match status" value="1"/>
</dbReference>
<accession>A0ABR3QD82</accession>
<protein>
    <recommendedName>
        <fullName evidence="7">Ribosomal protein S15</fullName>
    </recommendedName>
</protein>
<evidence type="ECO:0000256" key="2">
    <source>
        <dbReference type="ARBA" id="ARBA00022980"/>
    </source>
</evidence>
<evidence type="ECO:0008006" key="7">
    <source>
        <dbReference type="Google" id="ProtNLM"/>
    </source>
</evidence>
<dbReference type="PANTHER" id="PTHR23321">
    <property type="entry name" value="RIBOSOMAL PROTEIN S15, BACTERIAL AND ORGANELLAR"/>
    <property type="match status" value="1"/>
</dbReference>
<gene>
    <name evidence="5" type="ORF">Q8F55_000420</name>
</gene>
<evidence type="ECO:0000256" key="1">
    <source>
        <dbReference type="ARBA" id="ARBA00008434"/>
    </source>
</evidence>
<comment type="similarity">
    <text evidence="1 4">Belongs to the universal ribosomal protein uS15 family.</text>
</comment>
<dbReference type="InterPro" id="IPR005290">
    <property type="entry name" value="Ribosomal_uS15_bac-type"/>
</dbReference>
<dbReference type="CDD" id="cd00353">
    <property type="entry name" value="Ribosomal_S15p_S13e"/>
    <property type="match status" value="1"/>
</dbReference>
<dbReference type="NCBIfam" id="TIGR00952">
    <property type="entry name" value="S15_bact"/>
    <property type="match status" value="1"/>
</dbReference>
<dbReference type="GeneID" id="95981463"/>
<dbReference type="Proteomes" id="UP001565368">
    <property type="component" value="Unassembled WGS sequence"/>
</dbReference>
<dbReference type="InterPro" id="IPR009068">
    <property type="entry name" value="uS15_NS1_RNA-bd_sf"/>
</dbReference>
<dbReference type="Pfam" id="PF00312">
    <property type="entry name" value="Ribosomal_S15"/>
    <property type="match status" value="1"/>
</dbReference>
<dbReference type="InterPro" id="IPR000589">
    <property type="entry name" value="Ribosomal_uS15"/>
</dbReference>
<sequence>MSLSSLSSVRGRVAGLISSVAGPSRSFSASAVASASSAKENARRKKAKSLAKREALAQQWEAETSDPVLGSPLNGDPSALYEGSRLQRVVLKAEDVWYAAPPNYAAGEEPAHYLPGLSAADRELLFGAVPSATTALAFDPERPAASAAVAADQEQQTETLRRILDLRNSDKEGINVVNRQRIAEEFGRKTASGGLDTGSSEVQAALLTYKIRNLHEHLQTGFNSRDTQNRRNLRILVHKRASVLKYFKRRDEVAYDALLKDLGLTRRAVEGEVKVGM</sequence>
<organism evidence="5 6">
    <name type="scientific">Vanrija albida</name>
    <dbReference type="NCBI Taxonomy" id="181172"/>
    <lineage>
        <taxon>Eukaryota</taxon>
        <taxon>Fungi</taxon>
        <taxon>Dikarya</taxon>
        <taxon>Basidiomycota</taxon>
        <taxon>Agaricomycotina</taxon>
        <taxon>Tremellomycetes</taxon>
        <taxon>Trichosporonales</taxon>
        <taxon>Trichosporonaceae</taxon>
        <taxon>Vanrija</taxon>
    </lineage>
</organism>
<dbReference type="SUPFAM" id="SSF47060">
    <property type="entry name" value="S15/NS1 RNA-binding domain"/>
    <property type="match status" value="1"/>
</dbReference>
<evidence type="ECO:0000256" key="3">
    <source>
        <dbReference type="ARBA" id="ARBA00023274"/>
    </source>
</evidence>
<name>A0ABR3QD82_9TREE</name>
<dbReference type="RefSeq" id="XP_069212617.1">
    <property type="nucleotide sequence ID" value="XM_069349073.1"/>
</dbReference>
<proteinExistence type="inferred from homology"/>
<dbReference type="Gene3D" id="1.10.287.10">
    <property type="entry name" value="S15/NS1, RNA-binding"/>
    <property type="match status" value="1"/>
</dbReference>
<keyword evidence="2 4" id="KW-0689">Ribosomal protein</keyword>
<reference evidence="5 6" key="1">
    <citation type="submission" date="2023-08" db="EMBL/GenBank/DDBJ databases">
        <title>Annotated Genome Sequence of Vanrija albida AlHP1.</title>
        <authorList>
            <person name="Herzog R."/>
        </authorList>
    </citation>
    <scope>NUCLEOTIDE SEQUENCE [LARGE SCALE GENOMIC DNA]</scope>
    <source>
        <strain evidence="5 6">AlHP1</strain>
    </source>
</reference>
<dbReference type="SMART" id="SM01387">
    <property type="entry name" value="Ribosomal_S15"/>
    <property type="match status" value="1"/>
</dbReference>
<keyword evidence="6" id="KW-1185">Reference proteome</keyword>
<evidence type="ECO:0000256" key="4">
    <source>
        <dbReference type="RuleBase" id="RU003919"/>
    </source>
</evidence>
<dbReference type="EMBL" id="JBBXJM010000001">
    <property type="protein sequence ID" value="KAL1412673.1"/>
    <property type="molecule type" value="Genomic_DNA"/>
</dbReference>
<comment type="caution">
    <text evidence="5">The sequence shown here is derived from an EMBL/GenBank/DDBJ whole genome shotgun (WGS) entry which is preliminary data.</text>
</comment>
<evidence type="ECO:0000313" key="6">
    <source>
        <dbReference type="Proteomes" id="UP001565368"/>
    </source>
</evidence>
<evidence type="ECO:0000313" key="5">
    <source>
        <dbReference type="EMBL" id="KAL1412673.1"/>
    </source>
</evidence>
<keyword evidence="3 4" id="KW-0687">Ribonucleoprotein</keyword>
<dbReference type="PANTHER" id="PTHR23321:SF26">
    <property type="entry name" value="SMALL RIBOSOMAL SUBUNIT PROTEIN US15M"/>
    <property type="match status" value="1"/>
</dbReference>